<evidence type="ECO:0000313" key="1">
    <source>
        <dbReference type="EMBL" id="MBB5873473.1"/>
    </source>
</evidence>
<reference evidence="1 2" key="1">
    <citation type="submission" date="2020-08" db="EMBL/GenBank/DDBJ databases">
        <title>Sequencing the genomes of 1000 actinobacteria strains.</title>
        <authorList>
            <person name="Klenk H.-P."/>
        </authorList>
    </citation>
    <scope>NUCLEOTIDE SEQUENCE [LARGE SCALE GENOMIC DNA]</scope>
    <source>
        <strain evidence="1 2">DSM 45362</strain>
    </source>
</reference>
<dbReference type="Proteomes" id="UP000587527">
    <property type="component" value="Unassembled WGS sequence"/>
</dbReference>
<dbReference type="AlphaFoldDB" id="A0A841C2W6"/>
<gene>
    <name evidence="1" type="ORF">F4553_006907</name>
</gene>
<name>A0A841C2W6_9ACTN</name>
<proteinExistence type="predicted"/>
<evidence type="ECO:0000313" key="2">
    <source>
        <dbReference type="Proteomes" id="UP000587527"/>
    </source>
</evidence>
<dbReference type="RefSeq" id="WP_184844743.1">
    <property type="nucleotide sequence ID" value="NZ_JACHMN010000003.1"/>
</dbReference>
<keyword evidence="2" id="KW-1185">Reference proteome</keyword>
<comment type="caution">
    <text evidence="1">The sequence shown here is derived from an EMBL/GenBank/DDBJ whole genome shotgun (WGS) entry which is preliminary data.</text>
</comment>
<dbReference type="EMBL" id="JACHMN010000003">
    <property type="protein sequence ID" value="MBB5873473.1"/>
    <property type="molecule type" value="Genomic_DNA"/>
</dbReference>
<organism evidence="1 2">
    <name type="scientific">Allocatelliglobosispora scoriae</name>
    <dbReference type="NCBI Taxonomy" id="643052"/>
    <lineage>
        <taxon>Bacteria</taxon>
        <taxon>Bacillati</taxon>
        <taxon>Actinomycetota</taxon>
        <taxon>Actinomycetes</taxon>
        <taxon>Micromonosporales</taxon>
        <taxon>Micromonosporaceae</taxon>
        <taxon>Allocatelliglobosispora</taxon>
    </lineage>
</organism>
<accession>A0A841C2W6</accession>
<sequence>MDQIRVLLVGGPADLPPADCIREVVSMAESVKVARGNGYEHFRYSGESLELDGAHLPAFRWFDRTRIAE</sequence>
<dbReference type="InterPro" id="IPR046030">
    <property type="entry name" value="DUF5988"/>
</dbReference>
<dbReference type="Pfam" id="PF19450">
    <property type="entry name" value="DUF5988"/>
    <property type="match status" value="1"/>
</dbReference>
<protein>
    <submittedName>
        <fullName evidence="1">Uncharacterized protein</fullName>
    </submittedName>
</protein>